<dbReference type="eggNOG" id="COG1073">
    <property type="taxonomic scope" value="Bacteria"/>
</dbReference>
<gene>
    <name evidence="3" type="ordered locus">PSMK_28500</name>
</gene>
<dbReference type="PANTHER" id="PTHR43358">
    <property type="entry name" value="ALPHA/BETA-HYDROLASE"/>
    <property type="match status" value="1"/>
</dbReference>
<keyword evidence="4" id="KW-1185">Reference proteome</keyword>
<accession>I0IIC1</accession>
<dbReference type="InterPro" id="IPR000073">
    <property type="entry name" value="AB_hydrolase_1"/>
</dbReference>
<dbReference type="HOGENOM" id="CLU_723309_0_0_0"/>
<feature type="signal peptide" evidence="1">
    <location>
        <begin position="1"/>
        <end position="22"/>
    </location>
</feature>
<dbReference type="InterPro" id="IPR029058">
    <property type="entry name" value="AB_hydrolase_fold"/>
</dbReference>
<reference evidence="3 4" key="1">
    <citation type="submission" date="2012-02" db="EMBL/GenBank/DDBJ databases">
        <title>Complete genome sequence of Phycisphaera mikurensis NBRC 102666.</title>
        <authorList>
            <person name="Ankai A."/>
            <person name="Hosoyama A."/>
            <person name="Terui Y."/>
            <person name="Sekine M."/>
            <person name="Fukai R."/>
            <person name="Kato Y."/>
            <person name="Nakamura S."/>
            <person name="Yamada-Narita S."/>
            <person name="Kawakoshi A."/>
            <person name="Fukunaga Y."/>
            <person name="Yamazaki S."/>
            <person name="Fujita N."/>
        </authorList>
    </citation>
    <scope>NUCLEOTIDE SEQUENCE [LARGE SCALE GENOMIC DNA]</scope>
    <source>
        <strain evidence="4">NBRC 102666 / KCTC 22515 / FYK2301M01</strain>
    </source>
</reference>
<dbReference type="Pfam" id="PF12697">
    <property type="entry name" value="Abhydrolase_6"/>
    <property type="match status" value="1"/>
</dbReference>
<proteinExistence type="predicted"/>
<keyword evidence="1" id="KW-0732">Signal</keyword>
<feature type="domain" description="AB hydrolase-1" evidence="2">
    <location>
        <begin position="145"/>
        <end position="353"/>
    </location>
</feature>
<evidence type="ECO:0000313" key="3">
    <source>
        <dbReference type="EMBL" id="BAM05009.1"/>
    </source>
</evidence>
<dbReference type="RefSeq" id="WP_014438219.1">
    <property type="nucleotide sequence ID" value="NC_017080.1"/>
</dbReference>
<dbReference type="EMBL" id="AP012338">
    <property type="protein sequence ID" value="BAM05009.1"/>
    <property type="molecule type" value="Genomic_DNA"/>
</dbReference>
<protein>
    <recommendedName>
        <fullName evidence="2">AB hydrolase-1 domain-containing protein</fullName>
    </recommendedName>
</protein>
<dbReference type="SUPFAM" id="SSF53474">
    <property type="entry name" value="alpha/beta-Hydrolases"/>
    <property type="match status" value="1"/>
</dbReference>
<dbReference type="InterPro" id="IPR052920">
    <property type="entry name" value="DNA-binding_regulatory"/>
</dbReference>
<evidence type="ECO:0000256" key="1">
    <source>
        <dbReference type="SAM" id="SignalP"/>
    </source>
</evidence>
<sequence length="382" mass="40453">MRHACSILLLATACTLQSGCLAGFVADRLIAPTNGGDLAGVVPLEGPGIFNGGGSLAVGPPESPATIVYWVMEPGPFAAEAVPVGEPRTDLDDVPAAADRGQGQRWVVVRASHPQLDHDLVLRRPVADAGPQPLGARGAAATVFLLQGWGSRQRTLPYLWHVAGWLADAGCRVILPDLRAQGDSSGAHLTFGMHERHDLAALATHLRAAGLLEGPLGVVGHSYGGATAIQWAATDPRVARILALSPYADGETTGDTVRNLLREKSGVLALLLRPLLTDAFFERVGVRIGEKIGSGPDDGSPIASLRQIDTPLLLVHGSDDRNVPVRNASRLRDARPAGTTFWRIDGAAHYDYLFTHQRGLHERLDAWVAALRSADRGPEAPP</sequence>
<dbReference type="PANTHER" id="PTHR43358:SF4">
    <property type="entry name" value="ALPHA_BETA HYDROLASE FOLD-1 DOMAIN-CONTAINING PROTEIN"/>
    <property type="match status" value="1"/>
</dbReference>
<dbReference type="AlphaFoldDB" id="I0IIC1"/>
<feature type="chain" id="PRO_5003629320" description="AB hydrolase-1 domain-containing protein" evidence="1">
    <location>
        <begin position="23"/>
        <end position="382"/>
    </location>
</feature>
<dbReference type="Proteomes" id="UP000007881">
    <property type="component" value="Chromosome"/>
</dbReference>
<dbReference type="STRING" id="1142394.PSMK_28500"/>
<evidence type="ECO:0000259" key="2">
    <source>
        <dbReference type="Pfam" id="PF12697"/>
    </source>
</evidence>
<organism evidence="3 4">
    <name type="scientific">Phycisphaera mikurensis (strain NBRC 102666 / KCTC 22515 / FYK2301M01)</name>
    <dbReference type="NCBI Taxonomy" id="1142394"/>
    <lineage>
        <taxon>Bacteria</taxon>
        <taxon>Pseudomonadati</taxon>
        <taxon>Planctomycetota</taxon>
        <taxon>Phycisphaerae</taxon>
        <taxon>Phycisphaerales</taxon>
        <taxon>Phycisphaeraceae</taxon>
        <taxon>Phycisphaera</taxon>
    </lineage>
</organism>
<dbReference type="MEROPS" id="S09.B04"/>
<dbReference type="KEGG" id="phm:PSMK_28500"/>
<dbReference type="Gene3D" id="3.40.50.1820">
    <property type="entry name" value="alpha/beta hydrolase"/>
    <property type="match status" value="1"/>
</dbReference>
<evidence type="ECO:0000313" key="4">
    <source>
        <dbReference type="Proteomes" id="UP000007881"/>
    </source>
</evidence>
<name>I0IIC1_PHYMF</name>